<accession>A0A914RZ29</accession>
<sequence length="106" mass="11651">MSFAELSQSVEVVRGAEAAVPAGDGLPISRREYVKWIGEIENLVPRPVCIGQAVNGILCFSLSVYLDESCVVGLFIFEDGMSNRVREYSKVEIGATSTSLFLRFRC</sequence>
<keyword evidence="1" id="KW-1185">Reference proteome</keyword>
<proteinExistence type="predicted"/>
<protein>
    <submittedName>
        <fullName evidence="2">Uncharacterized protein</fullName>
    </submittedName>
</protein>
<dbReference type="AlphaFoldDB" id="A0A914RZ29"/>
<dbReference type="Proteomes" id="UP000887564">
    <property type="component" value="Unplaced"/>
</dbReference>
<evidence type="ECO:0000313" key="1">
    <source>
        <dbReference type="Proteomes" id="UP000887564"/>
    </source>
</evidence>
<organism evidence="1 2">
    <name type="scientific">Parascaris equorum</name>
    <name type="common">Equine roundworm</name>
    <dbReference type="NCBI Taxonomy" id="6256"/>
    <lineage>
        <taxon>Eukaryota</taxon>
        <taxon>Metazoa</taxon>
        <taxon>Ecdysozoa</taxon>
        <taxon>Nematoda</taxon>
        <taxon>Chromadorea</taxon>
        <taxon>Rhabditida</taxon>
        <taxon>Spirurina</taxon>
        <taxon>Ascaridomorpha</taxon>
        <taxon>Ascaridoidea</taxon>
        <taxon>Ascarididae</taxon>
        <taxon>Parascaris</taxon>
    </lineage>
</organism>
<reference evidence="2" key="1">
    <citation type="submission" date="2022-11" db="UniProtKB">
        <authorList>
            <consortium name="WormBaseParasite"/>
        </authorList>
    </citation>
    <scope>IDENTIFICATION</scope>
</reference>
<evidence type="ECO:0000313" key="2">
    <source>
        <dbReference type="WBParaSite" id="PEQ_0000729501-mRNA-1"/>
    </source>
</evidence>
<name>A0A914RZ29_PAREQ</name>
<dbReference type="WBParaSite" id="PEQ_0000729501-mRNA-1">
    <property type="protein sequence ID" value="PEQ_0000729501-mRNA-1"/>
    <property type="gene ID" value="PEQ_0000729501"/>
</dbReference>